<evidence type="ECO:0000313" key="3">
    <source>
        <dbReference type="EMBL" id="RCW70553.1"/>
    </source>
</evidence>
<comment type="similarity">
    <text evidence="1">Belongs to the UPF0065 (bug) family.</text>
</comment>
<evidence type="ECO:0000313" key="4">
    <source>
        <dbReference type="Proteomes" id="UP000252884"/>
    </source>
</evidence>
<dbReference type="EMBL" id="QPJK01000005">
    <property type="protein sequence ID" value="RCW70553.1"/>
    <property type="molecule type" value="Genomic_DNA"/>
</dbReference>
<dbReference type="RefSeq" id="WP_114469469.1">
    <property type="nucleotide sequence ID" value="NZ_QPJK01000005.1"/>
</dbReference>
<dbReference type="Gene3D" id="3.40.190.150">
    <property type="entry name" value="Bordetella uptake gene, domain 1"/>
    <property type="match status" value="1"/>
</dbReference>
<dbReference type="Proteomes" id="UP000252884">
    <property type="component" value="Unassembled WGS sequence"/>
</dbReference>
<keyword evidence="3" id="KW-0675">Receptor</keyword>
<organism evidence="3 4">
    <name type="scientific">Pseudorhodoferax soli</name>
    <dbReference type="NCBI Taxonomy" id="545864"/>
    <lineage>
        <taxon>Bacteria</taxon>
        <taxon>Pseudomonadati</taxon>
        <taxon>Pseudomonadota</taxon>
        <taxon>Betaproteobacteria</taxon>
        <taxon>Burkholderiales</taxon>
        <taxon>Comamonadaceae</taxon>
    </lineage>
</organism>
<dbReference type="PIRSF" id="PIRSF017082">
    <property type="entry name" value="YflP"/>
    <property type="match status" value="1"/>
</dbReference>
<dbReference type="PANTHER" id="PTHR42928:SF5">
    <property type="entry name" value="BLR1237 PROTEIN"/>
    <property type="match status" value="1"/>
</dbReference>
<dbReference type="CDD" id="cd13578">
    <property type="entry name" value="PBP2_Bug27"/>
    <property type="match status" value="1"/>
</dbReference>
<dbReference type="InterPro" id="IPR005064">
    <property type="entry name" value="BUG"/>
</dbReference>
<dbReference type="InterPro" id="IPR042100">
    <property type="entry name" value="Bug_dom1"/>
</dbReference>
<dbReference type="Pfam" id="PF03401">
    <property type="entry name" value="TctC"/>
    <property type="match status" value="1"/>
</dbReference>
<accession>A0A368XRF5</accession>
<evidence type="ECO:0000256" key="2">
    <source>
        <dbReference type="SAM" id="SignalP"/>
    </source>
</evidence>
<dbReference type="PANTHER" id="PTHR42928">
    <property type="entry name" value="TRICARBOXYLATE-BINDING PROTEIN"/>
    <property type="match status" value="1"/>
</dbReference>
<dbReference type="SUPFAM" id="SSF53850">
    <property type="entry name" value="Periplasmic binding protein-like II"/>
    <property type="match status" value="1"/>
</dbReference>
<reference evidence="3 4" key="1">
    <citation type="submission" date="2018-07" db="EMBL/GenBank/DDBJ databases">
        <title>Genomic Encyclopedia of Type Strains, Phase IV (KMG-IV): sequencing the most valuable type-strain genomes for metagenomic binning, comparative biology and taxonomic classification.</title>
        <authorList>
            <person name="Goeker M."/>
        </authorList>
    </citation>
    <scope>NUCLEOTIDE SEQUENCE [LARGE SCALE GENOMIC DNA]</scope>
    <source>
        <strain evidence="3 4">DSM 21634</strain>
    </source>
</reference>
<proteinExistence type="inferred from homology"/>
<gene>
    <name evidence="3" type="ORF">DES41_105496</name>
</gene>
<sequence length="322" mass="33270">MHKFLKSAAAIALGMAAFSAFAQAWPSKPIRVVVPFPAGGPVDQTARALGAKVGTALGQNMLIDNKGGAGGLLGADAVAKAAPDGYTVLFSSAGALAIVPHIAASMPYDPQKDLMAVTQALKVPAVLVVSSASPYKNFAELKAAATGPSSKINYASAGSGTTPHLQAELLRREAGLTINHIPYRGAAPAITDILGGQVDMMVVDIPVALPFIQSGKLRALAVTNNKRIPVLKDVPTVAELGLPKVEAYNWYGMLAPARTPADIVAKLYSSVGAALRSPDLQKQFDQQGVEVVGSKPEEFAPFIAAESARWGALAKAVGAKLE</sequence>
<protein>
    <submittedName>
        <fullName evidence="3">Tripartite-type tricarboxylate transporter receptor subunit TctC</fullName>
    </submittedName>
</protein>
<comment type="caution">
    <text evidence="3">The sequence shown here is derived from an EMBL/GenBank/DDBJ whole genome shotgun (WGS) entry which is preliminary data.</text>
</comment>
<feature type="signal peptide" evidence="2">
    <location>
        <begin position="1"/>
        <end position="22"/>
    </location>
</feature>
<dbReference type="AlphaFoldDB" id="A0A368XRF5"/>
<evidence type="ECO:0000256" key="1">
    <source>
        <dbReference type="ARBA" id="ARBA00006987"/>
    </source>
</evidence>
<dbReference type="OrthoDB" id="8678477at2"/>
<keyword evidence="4" id="KW-1185">Reference proteome</keyword>
<keyword evidence="2" id="KW-0732">Signal</keyword>
<name>A0A368XRF5_9BURK</name>
<dbReference type="Gene3D" id="3.40.190.10">
    <property type="entry name" value="Periplasmic binding protein-like II"/>
    <property type="match status" value="1"/>
</dbReference>
<feature type="chain" id="PRO_5016702965" evidence="2">
    <location>
        <begin position="23"/>
        <end position="322"/>
    </location>
</feature>